<evidence type="ECO:0000256" key="1">
    <source>
        <dbReference type="ARBA" id="ARBA00004141"/>
    </source>
</evidence>
<keyword evidence="8" id="KW-1185">Reference proteome</keyword>
<dbReference type="AlphaFoldDB" id="A0A2Z4NCJ2"/>
<dbReference type="InterPro" id="IPR000412">
    <property type="entry name" value="ABC_2_transport"/>
</dbReference>
<keyword evidence="2 5" id="KW-0812">Transmembrane</keyword>
<protein>
    <submittedName>
        <fullName evidence="7">ABC transporter permease</fullName>
    </submittedName>
</protein>
<dbReference type="PIRSF" id="PIRSF006648">
    <property type="entry name" value="DrrB"/>
    <property type="match status" value="1"/>
</dbReference>
<dbReference type="KEGG" id="mane:DP065_00295"/>
<feature type="transmembrane region" description="Helical" evidence="5">
    <location>
        <begin position="79"/>
        <end position="102"/>
    </location>
</feature>
<feature type="transmembrane region" description="Helical" evidence="5">
    <location>
        <begin position="270"/>
        <end position="291"/>
    </location>
</feature>
<evidence type="ECO:0000313" key="8">
    <source>
        <dbReference type="Proteomes" id="UP000250218"/>
    </source>
</evidence>
<evidence type="ECO:0000313" key="7">
    <source>
        <dbReference type="EMBL" id="AWX69205.1"/>
    </source>
</evidence>
<feature type="transmembrane region" description="Helical" evidence="5">
    <location>
        <begin position="21"/>
        <end position="40"/>
    </location>
</feature>
<dbReference type="PANTHER" id="PTHR43229:SF2">
    <property type="entry name" value="NODULATION PROTEIN J"/>
    <property type="match status" value="1"/>
</dbReference>
<reference evidence="8" key="1">
    <citation type="submission" date="2018-06" db="EMBL/GenBank/DDBJ databases">
        <title>Complete genome sequences of Mycoplasma anatis, M. anseris and M. cloacale type strains.</title>
        <authorList>
            <person name="Grozner D."/>
            <person name="Forro B."/>
            <person name="Sulyok K.M."/>
            <person name="Marton S."/>
            <person name="Kreizinger Z."/>
            <person name="Banyai K."/>
            <person name="Gyuranecz M."/>
        </authorList>
    </citation>
    <scope>NUCLEOTIDE SEQUENCE [LARGE SCALE GENOMIC DNA]</scope>
    <source>
        <strain evidence="8">ATCC 49234</strain>
    </source>
</reference>
<gene>
    <name evidence="7" type="ORF">DP065_00295</name>
</gene>
<name>A0A2Z4NCJ2_9BACT</name>
<organism evidence="7 8">
    <name type="scientific">[Mycoplasma] anseris</name>
    <dbReference type="NCBI Taxonomy" id="92400"/>
    <lineage>
        <taxon>Bacteria</taxon>
        <taxon>Bacillati</taxon>
        <taxon>Mycoplasmatota</taxon>
        <taxon>Mycoplasmoidales</taxon>
        <taxon>Metamycoplasmataceae</taxon>
        <taxon>Metamycoplasma</taxon>
    </lineage>
</organism>
<dbReference type="InterPro" id="IPR013525">
    <property type="entry name" value="ABC2_TM"/>
</dbReference>
<dbReference type="GO" id="GO:0140359">
    <property type="term" value="F:ABC-type transporter activity"/>
    <property type="evidence" value="ECO:0007669"/>
    <property type="project" value="InterPro"/>
</dbReference>
<dbReference type="RefSeq" id="WP_033178858.1">
    <property type="nucleotide sequence ID" value="NZ_CP030140.1"/>
</dbReference>
<proteinExistence type="predicted"/>
<feature type="transmembrane region" description="Helical" evidence="5">
    <location>
        <begin position="128"/>
        <end position="152"/>
    </location>
</feature>
<feature type="transmembrane region" description="Helical" evidence="5">
    <location>
        <begin position="192"/>
        <end position="213"/>
    </location>
</feature>
<keyword evidence="4 5" id="KW-0472">Membrane</keyword>
<evidence type="ECO:0000256" key="5">
    <source>
        <dbReference type="SAM" id="Phobius"/>
    </source>
</evidence>
<feature type="domain" description="ABC-2 type transporter transmembrane" evidence="6">
    <location>
        <begin position="2"/>
        <end position="242"/>
    </location>
</feature>
<evidence type="ECO:0000259" key="6">
    <source>
        <dbReference type="Pfam" id="PF01061"/>
    </source>
</evidence>
<evidence type="ECO:0000256" key="4">
    <source>
        <dbReference type="ARBA" id="ARBA00023136"/>
    </source>
</evidence>
<sequence length="298" mass="34018">MTQMWRLFKRNCLCFIKEPKRIFITALSPLIVFLCFILFAKNIYKEQLGFAFKTQEVYDGLYLFSEDAKKMLQNEYADWFLLIGLITVTTFTNALAISSVMVSDAEKKVLNDLFITPVRSSVIRFSYLFFNIVVNMVITSFIYLVTLGWMGIDHTLTFSVNVGFRIWGIAMLGCLFNSAMIVFFISYVKNIGVYSALNSVLSMVAGFLTGAFVPLNTLPRAVAETTSLFPTTQIGNLIRGSLLDGKHVFLNSAANSRAFFFWMKPESIELWHMALFVGIMTIFFLVLNFTVSYNRKRK</sequence>
<feature type="transmembrane region" description="Helical" evidence="5">
    <location>
        <begin position="164"/>
        <end position="185"/>
    </location>
</feature>
<dbReference type="EMBL" id="CP030140">
    <property type="protein sequence ID" value="AWX69205.1"/>
    <property type="molecule type" value="Genomic_DNA"/>
</dbReference>
<dbReference type="Proteomes" id="UP000250218">
    <property type="component" value="Chromosome"/>
</dbReference>
<dbReference type="InterPro" id="IPR051784">
    <property type="entry name" value="Nod_factor_ABC_transporter"/>
</dbReference>
<evidence type="ECO:0000256" key="2">
    <source>
        <dbReference type="ARBA" id="ARBA00022692"/>
    </source>
</evidence>
<accession>A0A2Z4NCJ2</accession>
<keyword evidence="3 5" id="KW-1133">Transmembrane helix</keyword>
<dbReference type="PANTHER" id="PTHR43229">
    <property type="entry name" value="NODULATION PROTEIN J"/>
    <property type="match status" value="1"/>
</dbReference>
<comment type="subcellular location">
    <subcellularLocation>
        <location evidence="1">Membrane</location>
        <topology evidence="1">Multi-pass membrane protein</topology>
    </subcellularLocation>
</comment>
<dbReference type="GO" id="GO:0043190">
    <property type="term" value="C:ATP-binding cassette (ABC) transporter complex"/>
    <property type="evidence" value="ECO:0007669"/>
    <property type="project" value="InterPro"/>
</dbReference>
<evidence type="ECO:0000256" key="3">
    <source>
        <dbReference type="ARBA" id="ARBA00022989"/>
    </source>
</evidence>
<dbReference type="Pfam" id="PF01061">
    <property type="entry name" value="ABC2_membrane"/>
    <property type="match status" value="1"/>
</dbReference>